<dbReference type="GO" id="GO:0000166">
    <property type="term" value="F:nucleotide binding"/>
    <property type="evidence" value="ECO:0007669"/>
    <property type="project" value="InterPro"/>
</dbReference>
<evidence type="ECO:0000313" key="5">
    <source>
        <dbReference type="EMBL" id="APW58694.1"/>
    </source>
</evidence>
<accession>A0A1U7CIC9</accession>
<protein>
    <recommendedName>
        <fullName evidence="7">Glucose-fructose oxidoreductase</fullName>
    </recommendedName>
</protein>
<dbReference type="EMBL" id="CP019082">
    <property type="protein sequence ID" value="APW58694.1"/>
    <property type="molecule type" value="Genomic_DNA"/>
</dbReference>
<dbReference type="SUPFAM" id="SSF55347">
    <property type="entry name" value="Glyceraldehyde-3-phosphate dehydrogenase-like, C-terminal domain"/>
    <property type="match status" value="1"/>
</dbReference>
<name>A0A1U7CIC9_9BACT</name>
<dbReference type="OrthoDB" id="9783105at2"/>
<dbReference type="KEGG" id="pbor:BSF38_00094"/>
<dbReference type="Pfam" id="PF22725">
    <property type="entry name" value="GFO_IDH_MocA_C3"/>
    <property type="match status" value="1"/>
</dbReference>
<reference evidence="6" key="1">
    <citation type="submission" date="2016-12" db="EMBL/GenBank/DDBJ databases">
        <title>Comparative genomics of four Isosphaeraceae planctomycetes: a common pool of plasmids and glycoside hydrolase genes.</title>
        <authorList>
            <person name="Ivanova A."/>
        </authorList>
    </citation>
    <scope>NUCLEOTIDE SEQUENCE [LARGE SCALE GENOMIC DNA]</scope>
    <source>
        <strain evidence="6">PX4</strain>
    </source>
</reference>
<evidence type="ECO:0000256" key="1">
    <source>
        <dbReference type="ARBA" id="ARBA00010928"/>
    </source>
</evidence>
<dbReference type="RefSeq" id="WP_076342973.1">
    <property type="nucleotide sequence ID" value="NZ_CP019082.1"/>
</dbReference>
<feature type="domain" description="GFO/IDH/MocA-like oxidoreductase" evidence="4">
    <location>
        <begin position="132"/>
        <end position="246"/>
    </location>
</feature>
<gene>
    <name evidence="5" type="primary">afr_1</name>
    <name evidence="5" type="ORF">BSF38_00094</name>
</gene>
<dbReference type="GO" id="GO:0016491">
    <property type="term" value="F:oxidoreductase activity"/>
    <property type="evidence" value="ECO:0007669"/>
    <property type="project" value="UniProtKB-KW"/>
</dbReference>
<keyword evidence="2 5" id="KW-0560">Oxidoreductase</keyword>
<dbReference type="PANTHER" id="PTHR22604:SF105">
    <property type="entry name" value="TRANS-1,2-DIHYDROBENZENE-1,2-DIOL DEHYDROGENASE"/>
    <property type="match status" value="1"/>
</dbReference>
<evidence type="ECO:0008006" key="7">
    <source>
        <dbReference type="Google" id="ProtNLM"/>
    </source>
</evidence>
<evidence type="ECO:0000259" key="3">
    <source>
        <dbReference type="Pfam" id="PF01408"/>
    </source>
</evidence>
<evidence type="ECO:0000256" key="2">
    <source>
        <dbReference type="ARBA" id="ARBA00023002"/>
    </source>
</evidence>
<dbReference type="InterPro" id="IPR036291">
    <property type="entry name" value="NAD(P)-bd_dom_sf"/>
</dbReference>
<dbReference type="Gene3D" id="3.40.50.720">
    <property type="entry name" value="NAD(P)-binding Rossmann-like Domain"/>
    <property type="match status" value="1"/>
</dbReference>
<dbReference type="STRING" id="1387353.BSF38_00094"/>
<dbReference type="PANTHER" id="PTHR22604">
    <property type="entry name" value="OXIDOREDUCTASES"/>
    <property type="match status" value="1"/>
</dbReference>
<dbReference type="Proteomes" id="UP000186309">
    <property type="component" value="Chromosome"/>
</dbReference>
<dbReference type="AlphaFoldDB" id="A0A1U7CIC9"/>
<dbReference type="Gene3D" id="3.30.360.10">
    <property type="entry name" value="Dihydrodipicolinate Reductase, domain 2"/>
    <property type="match status" value="1"/>
</dbReference>
<comment type="similarity">
    <text evidence="1">Belongs to the Gfo/Idh/MocA family.</text>
</comment>
<feature type="domain" description="Gfo/Idh/MocA-like oxidoreductase N-terminal" evidence="3">
    <location>
        <begin position="3"/>
        <end position="122"/>
    </location>
</feature>
<dbReference type="Pfam" id="PF01408">
    <property type="entry name" value="GFO_IDH_MocA"/>
    <property type="match status" value="1"/>
</dbReference>
<sequence length="329" mass="35046">MKVRWGILGCARISRRGLIPGIQGSKSGTLAAIASRDLDRARAWAEEFAIPKAYGSYEEILADPEIDAVYIPLPNELHKPWVEAAADAGKHVLCEKPLALDAAEARATAAYCRSKGVLLMEAFMWRHQPRTLELKAKVADGLIGDLRLIRASFSFPIDAGDWRLDPARGGGALWDVGCYGVSTARLFAGGEPVKVRATARFHAKNVDLSLAAVLEFPGGVLGAVDCSFEQPFRCVYELVGTKGVIEVPDAYLPPASGAPIARLRTIASGSDADASADVVRTLEFEAVDQYAAMVDAFGRSIASGSLEFPGEDGVAQMEALEAIRTAAAS</sequence>
<keyword evidence="6" id="KW-1185">Reference proteome</keyword>
<dbReference type="SUPFAM" id="SSF51735">
    <property type="entry name" value="NAD(P)-binding Rossmann-fold domains"/>
    <property type="match status" value="1"/>
</dbReference>
<evidence type="ECO:0000313" key="6">
    <source>
        <dbReference type="Proteomes" id="UP000186309"/>
    </source>
</evidence>
<proteinExistence type="inferred from homology"/>
<dbReference type="InterPro" id="IPR055170">
    <property type="entry name" value="GFO_IDH_MocA-like_dom"/>
</dbReference>
<organism evidence="5 6">
    <name type="scientific">Paludisphaera borealis</name>
    <dbReference type="NCBI Taxonomy" id="1387353"/>
    <lineage>
        <taxon>Bacteria</taxon>
        <taxon>Pseudomonadati</taxon>
        <taxon>Planctomycetota</taxon>
        <taxon>Planctomycetia</taxon>
        <taxon>Isosphaerales</taxon>
        <taxon>Isosphaeraceae</taxon>
        <taxon>Paludisphaera</taxon>
    </lineage>
</organism>
<dbReference type="InterPro" id="IPR050984">
    <property type="entry name" value="Gfo/Idh/MocA_domain"/>
</dbReference>
<evidence type="ECO:0000259" key="4">
    <source>
        <dbReference type="Pfam" id="PF22725"/>
    </source>
</evidence>
<dbReference type="InterPro" id="IPR000683">
    <property type="entry name" value="Gfo/Idh/MocA-like_OxRdtase_N"/>
</dbReference>